<reference evidence="3" key="2">
    <citation type="submission" date="2019-10" db="EMBL/GenBank/DDBJ databases">
        <authorList>
            <consortium name="NCBI Genome Project"/>
        </authorList>
    </citation>
    <scope>NUCLEOTIDE SEQUENCE</scope>
    <source>
        <strain evidence="3">NI907</strain>
    </source>
</reference>
<dbReference type="Proteomes" id="UP000515153">
    <property type="component" value="Unplaced"/>
</dbReference>
<dbReference type="KEGG" id="pgri:PgNI_07549"/>
<evidence type="ECO:0000313" key="2">
    <source>
        <dbReference type="Proteomes" id="UP000515153"/>
    </source>
</evidence>
<dbReference type="GeneID" id="41962468"/>
<sequence length="69" mass="7648">MGWFGVPRGTVESLKAEGGTNGPRPLPLQVIDSTFKKAHADFGLTLPMNLSHDRRNPLQQLFWAEMKGV</sequence>
<name>A0A6P8B2R8_PYRGI</name>
<dbReference type="AlphaFoldDB" id="A0A6P8B2R8"/>
<dbReference type="RefSeq" id="XP_030981526.1">
    <property type="nucleotide sequence ID" value="XM_031127559.1"/>
</dbReference>
<keyword evidence="2" id="KW-1185">Reference proteome</keyword>
<gene>
    <name evidence="3" type="ORF">PgNI_07549</name>
</gene>
<reference evidence="3" key="3">
    <citation type="submission" date="2025-08" db="UniProtKB">
        <authorList>
            <consortium name="RefSeq"/>
        </authorList>
    </citation>
    <scope>IDENTIFICATION</scope>
    <source>
        <strain evidence="3">NI907</strain>
    </source>
</reference>
<organism evidence="2 3">
    <name type="scientific">Pyricularia grisea</name>
    <name type="common">Crabgrass-specific blast fungus</name>
    <name type="synonym">Magnaporthe grisea</name>
    <dbReference type="NCBI Taxonomy" id="148305"/>
    <lineage>
        <taxon>Eukaryota</taxon>
        <taxon>Fungi</taxon>
        <taxon>Dikarya</taxon>
        <taxon>Ascomycota</taxon>
        <taxon>Pezizomycotina</taxon>
        <taxon>Sordariomycetes</taxon>
        <taxon>Sordariomycetidae</taxon>
        <taxon>Magnaporthales</taxon>
        <taxon>Pyriculariaceae</taxon>
        <taxon>Pyricularia</taxon>
    </lineage>
</organism>
<evidence type="ECO:0000256" key="1">
    <source>
        <dbReference type="SAM" id="MobiDB-lite"/>
    </source>
</evidence>
<evidence type="ECO:0000313" key="3">
    <source>
        <dbReference type="RefSeq" id="XP_030981526.1"/>
    </source>
</evidence>
<proteinExistence type="predicted"/>
<feature type="region of interest" description="Disordered" evidence="1">
    <location>
        <begin position="1"/>
        <end position="25"/>
    </location>
</feature>
<accession>A0A6P8B2R8</accession>
<protein>
    <submittedName>
        <fullName evidence="3">Uncharacterized protein</fullName>
    </submittedName>
</protein>
<reference evidence="3" key="1">
    <citation type="journal article" date="2019" name="Mol. Biol. Evol.">
        <title>Blast fungal genomes show frequent chromosomal changes, gene gains and losses, and effector gene turnover.</title>
        <authorList>
            <person name="Gomez Luciano L.B."/>
            <person name="Jason Tsai I."/>
            <person name="Chuma I."/>
            <person name="Tosa Y."/>
            <person name="Chen Y.H."/>
            <person name="Li J.Y."/>
            <person name="Li M.Y."/>
            <person name="Jade Lu M.Y."/>
            <person name="Nakayashiki H."/>
            <person name="Li W.H."/>
        </authorList>
    </citation>
    <scope>NUCLEOTIDE SEQUENCE</scope>
    <source>
        <strain evidence="3">NI907</strain>
    </source>
</reference>